<dbReference type="GeneID" id="54286279"/>
<protein>
    <submittedName>
        <fullName evidence="1">Uncharacterized protein</fullName>
    </submittedName>
</protein>
<dbReference type="RefSeq" id="XP_033380522.1">
    <property type="nucleotide sequence ID" value="XM_033528882.1"/>
</dbReference>
<proteinExistence type="predicted"/>
<name>A0A6A5XGX2_9PLEO</name>
<sequence>MFSQPITSSPRPFVFPSLPSALFRVSGQSTCPPVPIALLGATLLCKSPNVYPTMCRPRVRLRPSYSPTAIIMTAALRFPAG</sequence>
<dbReference type="AlphaFoldDB" id="A0A6A5XGX2"/>
<organism evidence="1 2">
    <name type="scientific">Aaosphaeria arxii CBS 175.79</name>
    <dbReference type="NCBI Taxonomy" id="1450172"/>
    <lineage>
        <taxon>Eukaryota</taxon>
        <taxon>Fungi</taxon>
        <taxon>Dikarya</taxon>
        <taxon>Ascomycota</taxon>
        <taxon>Pezizomycotina</taxon>
        <taxon>Dothideomycetes</taxon>
        <taxon>Pleosporomycetidae</taxon>
        <taxon>Pleosporales</taxon>
        <taxon>Pleosporales incertae sedis</taxon>
        <taxon>Aaosphaeria</taxon>
    </lineage>
</organism>
<evidence type="ECO:0000313" key="2">
    <source>
        <dbReference type="Proteomes" id="UP000799778"/>
    </source>
</evidence>
<dbReference type="EMBL" id="ML978073">
    <property type="protein sequence ID" value="KAF2012183.1"/>
    <property type="molecule type" value="Genomic_DNA"/>
</dbReference>
<reference evidence="1" key="1">
    <citation type="journal article" date="2020" name="Stud. Mycol.">
        <title>101 Dothideomycetes genomes: a test case for predicting lifestyles and emergence of pathogens.</title>
        <authorList>
            <person name="Haridas S."/>
            <person name="Albert R."/>
            <person name="Binder M."/>
            <person name="Bloem J."/>
            <person name="Labutti K."/>
            <person name="Salamov A."/>
            <person name="Andreopoulos B."/>
            <person name="Baker S."/>
            <person name="Barry K."/>
            <person name="Bills G."/>
            <person name="Bluhm B."/>
            <person name="Cannon C."/>
            <person name="Castanera R."/>
            <person name="Culley D."/>
            <person name="Daum C."/>
            <person name="Ezra D."/>
            <person name="Gonzalez J."/>
            <person name="Henrissat B."/>
            <person name="Kuo A."/>
            <person name="Liang C."/>
            <person name="Lipzen A."/>
            <person name="Lutzoni F."/>
            <person name="Magnuson J."/>
            <person name="Mondo S."/>
            <person name="Nolan M."/>
            <person name="Ohm R."/>
            <person name="Pangilinan J."/>
            <person name="Park H.-J."/>
            <person name="Ramirez L."/>
            <person name="Alfaro M."/>
            <person name="Sun H."/>
            <person name="Tritt A."/>
            <person name="Yoshinaga Y."/>
            <person name="Zwiers L.-H."/>
            <person name="Turgeon B."/>
            <person name="Goodwin S."/>
            <person name="Spatafora J."/>
            <person name="Crous P."/>
            <person name="Grigoriev I."/>
        </authorList>
    </citation>
    <scope>NUCLEOTIDE SEQUENCE</scope>
    <source>
        <strain evidence="1">CBS 175.79</strain>
    </source>
</reference>
<dbReference type="Proteomes" id="UP000799778">
    <property type="component" value="Unassembled WGS sequence"/>
</dbReference>
<gene>
    <name evidence="1" type="ORF">BU24DRAFT_426025</name>
</gene>
<keyword evidence="2" id="KW-1185">Reference proteome</keyword>
<evidence type="ECO:0000313" key="1">
    <source>
        <dbReference type="EMBL" id="KAF2012183.1"/>
    </source>
</evidence>
<accession>A0A6A5XGX2</accession>